<name>A0A484HK12_9BACT</name>
<dbReference type="EMBL" id="CAACVI010000012">
    <property type="protein sequence ID" value="VEN73914.1"/>
    <property type="molecule type" value="Genomic_DNA"/>
</dbReference>
<gene>
    <name evidence="1" type="ORF">EPICR_20385</name>
</gene>
<evidence type="ECO:0000313" key="1">
    <source>
        <dbReference type="EMBL" id="VEN73914.1"/>
    </source>
</evidence>
<proteinExistence type="predicted"/>
<sequence>MPENSTINAKKSIKEAGLSEGNFNVSTKYILSESKVTNKLLINTPDSFISKSKNTEV</sequence>
<dbReference type="AlphaFoldDB" id="A0A484HK12"/>
<protein>
    <submittedName>
        <fullName evidence="1">Uncharacterized protein</fullName>
    </submittedName>
</protein>
<reference evidence="1" key="1">
    <citation type="submission" date="2019-01" db="EMBL/GenBank/DDBJ databases">
        <authorList>
            <consortium name="Genoscope - CEA"/>
            <person name="William W."/>
        </authorList>
    </citation>
    <scope>NUCLEOTIDE SEQUENCE</scope>
    <source>
        <strain evidence="1">CR-1</strain>
    </source>
</reference>
<accession>A0A484HK12</accession>
<organism evidence="1">
    <name type="scientific">uncultured Desulfobacteraceae bacterium</name>
    <dbReference type="NCBI Taxonomy" id="218296"/>
    <lineage>
        <taxon>Bacteria</taxon>
        <taxon>Pseudomonadati</taxon>
        <taxon>Thermodesulfobacteriota</taxon>
        <taxon>Desulfobacteria</taxon>
        <taxon>Desulfobacterales</taxon>
        <taxon>Desulfobacteraceae</taxon>
        <taxon>environmental samples</taxon>
    </lineage>
</organism>